<protein>
    <recommendedName>
        <fullName evidence="3">Phage tail tape measure protein domain-containing protein</fullName>
    </recommendedName>
</protein>
<dbReference type="RefSeq" id="WP_208131770.1">
    <property type="nucleotide sequence ID" value="NZ_BAABGQ010000006.1"/>
</dbReference>
<evidence type="ECO:0000256" key="1">
    <source>
        <dbReference type="ARBA" id="ARBA00022612"/>
    </source>
</evidence>
<evidence type="ECO:0000313" key="5">
    <source>
        <dbReference type="Proteomes" id="UP001501243"/>
    </source>
</evidence>
<keyword evidence="2" id="KW-0175">Coiled coil</keyword>
<dbReference type="Proteomes" id="UP001501243">
    <property type="component" value="Unassembled WGS sequence"/>
</dbReference>
<evidence type="ECO:0000256" key="2">
    <source>
        <dbReference type="SAM" id="Coils"/>
    </source>
</evidence>
<dbReference type="NCBIfam" id="TIGR01760">
    <property type="entry name" value="tape_meas_TP901"/>
    <property type="match status" value="1"/>
</dbReference>
<sequence>MAGPISYNDLFNPLGPGSAELDEFAKAVQGLSRNYKAFSKSLDADSDRVKTVIGAIVAQASTMMQQVKSINLLNETERAGMAALAVEAEKLKNERLRLETVLAAQAKAQARVKDATTEATSALRAQQNELREAYAAQDTARIEKAAAAIVKYKAETLDLSRAVRGANSELTAARGSYDALVLENAKLIASLRALGGGLENGSAEALALQKQIAANTQTLKSFDESILIFNRNVGNYKDGFGGLVQELAKLQTQQKGLSEDSQQYQALEQKRIGFLTAAQRAAANAGLSYEQANAKIESYTAAIQPTVNNLVRLEKAQQDVAKSAGTDSEEYRKLGFQIQSTKKELESIPAATEAAGKGFGGVREQLGFSKDGLVGQLTQLGVGLIGVQAIFSGVGAAFSTDSEFQSALSSLSALTGATGEDLQFLADKAEELGPKVGKSATETLKAFELIGSAKPELLDSKEALASFTEQALLLAAASGDDLPAAAEALTGVMNQFQAPAEQTTRYVNALAAGAKEGAATIPQSAAALKYFGVNAATANISVEKSVALIQLLAERSIKGEQAGTQLRNVLAKLAAGSKETNPEVVGLATALDNLGKKNLSTAQYTKLFGLENANTARVLVEGREKVEALTVAVTGTSVANEQAARQLDNVATAGNRFAATVKNIVINALDPLSRGLGRTLNEFSALLGKLTGSTKSVQENTAATAANGLANQQTATSAQVLLDRYVQLTAKGVKPAKDGKGELNIITLQLRDSLGESAAAIDKETGLLVLNEGATRNLIKQKLLLSNQAVSTLVLEADALKEQQRQQELSIKAQELEIVGREKVLGLTREQARAQVDDYVNNAGFGELNENVAKLSGATINLDASRAKLAQTTADYNTKLEGLAKLNARAAYETGLLTSSTTAGAEAQKVLGAAAADTERILDRAAKARAADGRQDLQFQLADTDRAIAGIKKTQDEQGKLYADGQITQGIFKASVATTQDQINDLEYKAAIIRIGIARKERDEKLIAINDTATKAKRAKGISAEEVADINNAAAIEAETVRKAYRNAKKKVETDFSERVEVKPLEFKVAYNAESGEVAYKRAIQASYQLAERETADTKARFEQGKISRQAYEDELFAIRERAAQRAAQLRKDYPEDELVVYQRSLEGIRNAESARESELVGQLARREITQNEFQKRASQSRLKAANEALELDKKYHRSTLESQKEANNAALAEADRLKAERIAKIEEIGQYSQQAESAFFAIKGNLIDADIQRENDAYSQQIKVAGDNAALKTKIEEEHDKRLKKLNYDKGLRPSATRPLFQSLSVLPSPWRKPLPIMACPTV</sequence>
<dbReference type="PANTHER" id="PTHR37813">
    <property type="entry name" value="FELS-2 PROPHAGE PROTEIN"/>
    <property type="match status" value="1"/>
</dbReference>
<gene>
    <name evidence="4" type="ORF">GCM10023172_23150</name>
</gene>
<accession>A0ABP8QD41</accession>
<feature type="domain" description="Phage tail tape measure protein" evidence="3">
    <location>
        <begin position="427"/>
        <end position="580"/>
    </location>
</feature>
<evidence type="ECO:0000259" key="3">
    <source>
        <dbReference type="Pfam" id="PF10145"/>
    </source>
</evidence>
<dbReference type="PANTHER" id="PTHR37813:SF1">
    <property type="entry name" value="FELS-2 PROPHAGE PROTEIN"/>
    <property type="match status" value="1"/>
</dbReference>
<keyword evidence="1" id="KW-1188">Viral release from host cell</keyword>
<reference evidence="5" key="1">
    <citation type="journal article" date="2019" name="Int. J. Syst. Evol. Microbiol.">
        <title>The Global Catalogue of Microorganisms (GCM) 10K type strain sequencing project: providing services to taxonomists for standard genome sequencing and annotation.</title>
        <authorList>
            <consortium name="The Broad Institute Genomics Platform"/>
            <consortium name="The Broad Institute Genome Sequencing Center for Infectious Disease"/>
            <person name="Wu L."/>
            <person name="Ma J."/>
        </authorList>
    </citation>
    <scope>NUCLEOTIDE SEQUENCE [LARGE SCALE GENOMIC DNA]</scope>
    <source>
        <strain evidence="5">JCM 17841</strain>
    </source>
</reference>
<proteinExistence type="predicted"/>
<feature type="coiled-coil region" evidence="2">
    <location>
        <begin position="81"/>
        <end position="108"/>
    </location>
</feature>
<name>A0ABP8QD41_9BACT</name>
<keyword evidence="5" id="KW-1185">Reference proteome</keyword>
<evidence type="ECO:0000313" key="4">
    <source>
        <dbReference type="EMBL" id="GAA4501388.1"/>
    </source>
</evidence>
<dbReference type="InterPro" id="IPR010090">
    <property type="entry name" value="Phage_tape_meas"/>
</dbReference>
<organism evidence="4 5">
    <name type="scientific">Hymenobacter ginsengisoli</name>
    <dbReference type="NCBI Taxonomy" id="1051626"/>
    <lineage>
        <taxon>Bacteria</taxon>
        <taxon>Pseudomonadati</taxon>
        <taxon>Bacteroidota</taxon>
        <taxon>Cytophagia</taxon>
        <taxon>Cytophagales</taxon>
        <taxon>Hymenobacteraceae</taxon>
        <taxon>Hymenobacter</taxon>
    </lineage>
</organism>
<dbReference type="Pfam" id="PF10145">
    <property type="entry name" value="PhageMin_Tail"/>
    <property type="match status" value="1"/>
</dbReference>
<dbReference type="EMBL" id="BAABGQ010000006">
    <property type="protein sequence ID" value="GAA4501388.1"/>
    <property type="molecule type" value="Genomic_DNA"/>
</dbReference>
<comment type="caution">
    <text evidence="4">The sequence shown here is derived from an EMBL/GenBank/DDBJ whole genome shotgun (WGS) entry which is preliminary data.</text>
</comment>